<protein>
    <submittedName>
        <fullName evidence="1">Uncharacterized protein</fullName>
    </submittedName>
</protein>
<reference evidence="1" key="1">
    <citation type="submission" date="2022-04" db="EMBL/GenBank/DDBJ databases">
        <title>Genome of the entomopathogenic fungus Entomophthora muscae.</title>
        <authorList>
            <person name="Elya C."/>
            <person name="Lovett B.R."/>
            <person name="Lee E."/>
            <person name="Macias A.M."/>
            <person name="Hajek A.E."/>
            <person name="De Bivort B.L."/>
            <person name="Kasson M.T."/>
            <person name="De Fine Licht H.H."/>
            <person name="Stajich J.E."/>
        </authorList>
    </citation>
    <scope>NUCLEOTIDE SEQUENCE</scope>
    <source>
        <strain evidence="1">Berkeley</strain>
    </source>
</reference>
<comment type="caution">
    <text evidence="1">The sequence shown here is derived from an EMBL/GenBank/DDBJ whole genome shotgun (WGS) entry which is preliminary data.</text>
</comment>
<dbReference type="EMBL" id="QTSX02006525">
    <property type="protein sequence ID" value="KAJ9053377.1"/>
    <property type="molecule type" value="Genomic_DNA"/>
</dbReference>
<dbReference type="Proteomes" id="UP001165960">
    <property type="component" value="Unassembled WGS sequence"/>
</dbReference>
<name>A0ACC2RTE6_9FUNG</name>
<sequence>MTPPLTLRPDCPQESMAASESTSTQLFGVMYITLTGLVDSMVPSNGLWAILGKSLSYIVKLALILWWALPSRPVGRPPASSQEPPWDGPLTNPQCTSSLLCQRLQVYMTSPRGQQ</sequence>
<organism evidence="1 2">
    <name type="scientific">Entomophthora muscae</name>
    <dbReference type="NCBI Taxonomy" id="34485"/>
    <lineage>
        <taxon>Eukaryota</taxon>
        <taxon>Fungi</taxon>
        <taxon>Fungi incertae sedis</taxon>
        <taxon>Zoopagomycota</taxon>
        <taxon>Entomophthoromycotina</taxon>
        <taxon>Entomophthoromycetes</taxon>
        <taxon>Entomophthorales</taxon>
        <taxon>Entomophthoraceae</taxon>
        <taxon>Entomophthora</taxon>
    </lineage>
</organism>
<evidence type="ECO:0000313" key="1">
    <source>
        <dbReference type="EMBL" id="KAJ9053377.1"/>
    </source>
</evidence>
<evidence type="ECO:0000313" key="2">
    <source>
        <dbReference type="Proteomes" id="UP001165960"/>
    </source>
</evidence>
<proteinExistence type="predicted"/>
<accession>A0ACC2RTE6</accession>
<gene>
    <name evidence="1" type="ORF">DSO57_1024766</name>
</gene>
<keyword evidence="2" id="KW-1185">Reference proteome</keyword>